<proteinExistence type="predicted"/>
<evidence type="ECO:0000313" key="3">
    <source>
        <dbReference type="Proteomes" id="UP000501058"/>
    </source>
</evidence>
<accession>A0A6G7Y5B3</accession>
<dbReference type="AlphaFoldDB" id="A0A6G7Y5B3"/>
<evidence type="ECO:0000313" key="2">
    <source>
        <dbReference type="EMBL" id="QIK72012.1"/>
    </source>
</evidence>
<dbReference type="RefSeq" id="WP_166232959.1">
    <property type="nucleotide sequence ID" value="NZ_CP049865.1"/>
</dbReference>
<dbReference type="SUPFAM" id="SSF109604">
    <property type="entry name" value="HD-domain/PDEase-like"/>
    <property type="match status" value="1"/>
</dbReference>
<dbReference type="InterPro" id="IPR025109">
    <property type="entry name" value="DUF4031"/>
</dbReference>
<dbReference type="EMBL" id="CP049865">
    <property type="protein sequence ID" value="QIK72012.1"/>
    <property type="molecule type" value="Genomic_DNA"/>
</dbReference>
<dbReference type="Pfam" id="PF13223">
    <property type="entry name" value="DUF4031"/>
    <property type="match status" value="1"/>
</dbReference>
<evidence type="ECO:0000259" key="1">
    <source>
        <dbReference type="Pfam" id="PF13223"/>
    </source>
</evidence>
<name>A0A6G7Y5B3_9ACTN</name>
<organism evidence="2 3">
    <name type="scientific">Propioniciclava coleopterorum</name>
    <dbReference type="NCBI Taxonomy" id="2714937"/>
    <lineage>
        <taxon>Bacteria</taxon>
        <taxon>Bacillati</taxon>
        <taxon>Actinomycetota</taxon>
        <taxon>Actinomycetes</taxon>
        <taxon>Propionibacteriales</taxon>
        <taxon>Propionibacteriaceae</taxon>
        <taxon>Propioniciclava</taxon>
    </lineage>
</organism>
<gene>
    <name evidence="2" type="ORF">G7070_06710</name>
</gene>
<protein>
    <submittedName>
        <fullName evidence="2">DUF4031 domain-containing protein</fullName>
    </submittedName>
</protein>
<dbReference type="InterPro" id="IPR009218">
    <property type="entry name" value="HD_phosphohydro"/>
</dbReference>
<reference evidence="2 3" key="1">
    <citation type="submission" date="2020-03" db="EMBL/GenBank/DDBJ databases">
        <title>Propioniciclava sp. nov., isolated from Hydrophilus acuminatus.</title>
        <authorList>
            <person name="Hyun D.-W."/>
            <person name="Bae J.-W."/>
        </authorList>
    </citation>
    <scope>NUCLEOTIDE SEQUENCE [LARGE SCALE GENOMIC DNA]</scope>
    <source>
        <strain evidence="2 3">HDW11</strain>
    </source>
</reference>
<dbReference type="Proteomes" id="UP000501058">
    <property type="component" value="Chromosome"/>
</dbReference>
<dbReference type="PANTHER" id="PTHR21174">
    <property type="match status" value="1"/>
</dbReference>
<sequence>MILLDEPRWSAHGRLWGHLVSDATLAELHAFAAGAGLPFGGFDHDHYDYPAEAQPRLLEAGARLVPSGTLLRRLRAGGLRVRPQDRTPKRPVAAARLRERWAAFAPGHAALGEDLIARWSQGHRRYHDVRHLAQALDALDQLGGAEPVVTWALWFHDAVYAGRPGHDERDSSDLAGSALASVLPASDVAEVVRLIGVTVDHAPAAGDARGGVLSDADLSILGAIPGRYDVYARDVRAEYRHVPDDAFRSGRAAVLRGLLAHDSLFCTASGRERWEGPARANLVAELSRLENPVRSRL</sequence>
<dbReference type="KEGG" id="prv:G7070_06710"/>
<feature type="domain" description="DUF4031" evidence="1">
    <location>
        <begin position="2"/>
        <end position="76"/>
    </location>
</feature>
<dbReference type="PANTHER" id="PTHR21174:SF0">
    <property type="entry name" value="HD PHOSPHOHYDROLASE FAMILY PROTEIN-RELATED"/>
    <property type="match status" value="1"/>
</dbReference>
<keyword evidence="3" id="KW-1185">Reference proteome</keyword>